<dbReference type="GO" id="GO:0003677">
    <property type="term" value="F:DNA binding"/>
    <property type="evidence" value="ECO:0007669"/>
    <property type="project" value="InterPro"/>
</dbReference>
<dbReference type="GO" id="GO:0006313">
    <property type="term" value="P:DNA transposition"/>
    <property type="evidence" value="ECO:0007669"/>
    <property type="project" value="InterPro"/>
</dbReference>
<dbReference type="PANTHER" id="PTHR37023">
    <property type="entry name" value="TRANSPOSASE"/>
    <property type="match status" value="1"/>
</dbReference>
<name>A0A374NVS9_9FIRM</name>
<dbReference type="EMBL" id="QSON01000052">
    <property type="protein sequence ID" value="RGI93413.1"/>
    <property type="molecule type" value="Genomic_DNA"/>
</dbReference>
<evidence type="ECO:0000313" key="4">
    <source>
        <dbReference type="Proteomes" id="UP000263014"/>
    </source>
</evidence>
<dbReference type="PANTHER" id="PTHR37023:SF1">
    <property type="entry name" value="ISSOD25 TRANSPOSASE TNPA_ISSOD25"/>
    <property type="match status" value="1"/>
</dbReference>
<dbReference type="Pfam" id="PF14319">
    <property type="entry name" value="Zn_Tnp_IS91"/>
    <property type="match status" value="1"/>
</dbReference>
<dbReference type="AlphaFoldDB" id="A0A374NVS9"/>
<evidence type="ECO:0000259" key="2">
    <source>
        <dbReference type="Pfam" id="PF14319"/>
    </source>
</evidence>
<protein>
    <submittedName>
        <fullName evidence="3">Transposase</fullName>
    </submittedName>
</protein>
<comment type="caution">
    <text evidence="3">The sequence shown here is derived from an EMBL/GenBank/DDBJ whole genome shotgun (WGS) entry which is preliminary data.</text>
</comment>
<dbReference type="Pfam" id="PF04986">
    <property type="entry name" value="Y2_Tnp"/>
    <property type="match status" value="1"/>
</dbReference>
<dbReference type="InterPro" id="IPR007069">
    <property type="entry name" value="Transposase_32"/>
</dbReference>
<gene>
    <name evidence="3" type="ORF">DXD79_33970</name>
</gene>
<reference evidence="3 4" key="1">
    <citation type="submission" date="2018-08" db="EMBL/GenBank/DDBJ databases">
        <title>A genome reference for cultivated species of the human gut microbiota.</title>
        <authorList>
            <person name="Zou Y."/>
            <person name="Xue W."/>
            <person name="Luo G."/>
        </authorList>
    </citation>
    <scope>NUCLEOTIDE SEQUENCE [LARGE SCALE GENOMIC DNA]</scope>
    <source>
        <strain evidence="3 4">TM09-12</strain>
    </source>
</reference>
<feature type="domain" description="Transposase zinc-binding" evidence="2">
    <location>
        <begin position="10"/>
        <end position="99"/>
    </location>
</feature>
<dbReference type="Proteomes" id="UP000263014">
    <property type="component" value="Unassembled WGS sequence"/>
</dbReference>
<organism evidence="3 4">
    <name type="scientific">Hungatella hathewayi</name>
    <dbReference type="NCBI Taxonomy" id="154046"/>
    <lineage>
        <taxon>Bacteria</taxon>
        <taxon>Bacillati</taxon>
        <taxon>Bacillota</taxon>
        <taxon>Clostridia</taxon>
        <taxon>Lachnospirales</taxon>
        <taxon>Lachnospiraceae</taxon>
        <taxon>Hungatella</taxon>
    </lineage>
</organism>
<dbReference type="GO" id="GO:0004803">
    <property type="term" value="F:transposase activity"/>
    <property type="evidence" value="ECO:0007669"/>
    <property type="project" value="InterPro"/>
</dbReference>
<evidence type="ECO:0000259" key="1">
    <source>
        <dbReference type="Pfam" id="PF04986"/>
    </source>
</evidence>
<sequence length="377" mass="44380">MYKKNILQTIFSDHFEYIQYALRPGKNVMDNIKRMIHCHDPSYGQAVYGCPHCGKLKSVPFSCKSRFCPSCGNMYNQKRAFRMSCKLISCNHRHCVFTIPEELRIYFLKDHSLLNCLFHAVRDVVLRMFSKLNKTENFTPGFICVLHSFGRDLKWNPHIHALISEGGAGNFTSWRPNKHFDFRFLRFAFRKVLLEKLAHKLGSSFLKLKNQIYKDHPDGFYVRAKPNLCSPDITIKYISRYLGRPVIAASRIDSYDGDSVTFHYTRHEDHKTVTECLPVIDFIKRLIIHIPDKHFKMVRYYGIYAKHHKQEKNLRQCLSPQKQRYLSSLLDWRNSIILTFGYDPLKCPKCGTSMLVLEVYYKKTALFERFRKVMGYG</sequence>
<dbReference type="GeneID" id="93152617"/>
<dbReference type="InterPro" id="IPR026889">
    <property type="entry name" value="Zn_Tnp"/>
</dbReference>
<dbReference type="RefSeq" id="WP_117633762.1">
    <property type="nucleotide sequence ID" value="NZ_CP102274.1"/>
</dbReference>
<evidence type="ECO:0000313" key="3">
    <source>
        <dbReference type="EMBL" id="RGI93413.1"/>
    </source>
</evidence>
<proteinExistence type="predicted"/>
<feature type="domain" description="Transposase IS801/IS1294" evidence="1">
    <location>
        <begin position="141"/>
        <end position="309"/>
    </location>
</feature>
<accession>A0A374NVS9</accession>